<dbReference type="Proteomes" id="UP000886890">
    <property type="component" value="Unassembled WGS sequence"/>
</dbReference>
<evidence type="ECO:0000313" key="2">
    <source>
        <dbReference type="Proteomes" id="UP000886890"/>
    </source>
</evidence>
<reference evidence="1" key="2">
    <citation type="submission" date="2021-04" db="EMBL/GenBank/DDBJ databases">
        <authorList>
            <person name="Gilroy R."/>
        </authorList>
    </citation>
    <scope>NUCLEOTIDE SEQUENCE</scope>
    <source>
        <strain evidence="1">CHK183-1962</strain>
    </source>
</reference>
<protein>
    <submittedName>
        <fullName evidence="1">Dihydropteroate synthase</fullName>
        <ecNumber evidence="1">2.5.1.15</ecNumber>
    </submittedName>
</protein>
<dbReference type="EMBL" id="DXEK01000012">
    <property type="protein sequence ID" value="HIX76146.1"/>
    <property type="molecule type" value="Genomic_DNA"/>
</dbReference>
<name>A0A9D1XBL3_9FIRM</name>
<dbReference type="SUPFAM" id="SSF51717">
    <property type="entry name" value="Dihydropteroate synthetase-like"/>
    <property type="match status" value="1"/>
</dbReference>
<dbReference type="InterPro" id="IPR011005">
    <property type="entry name" value="Dihydropteroate_synth-like_sf"/>
</dbReference>
<evidence type="ECO:0000313" key="1">
    <source>
        <dbReference type="EMBL" id="HIX76146.1"/>
    </source>
</evidence>
<organism evidence="1 2">
    <name type="scientific">Candidatus Fusicatenibacter merdavium</name>
    <dbReference type="NCBI Taxonomy" id="2838600"/>
    <lineage>
        <taxon>Bacteria</taxon>
        <taxon>Bacillati</taxon>
        <taxon>Bacillota</taxon>
        <taxon>Clostridia</taxon>
        <taxon>Lachnospirales</taxon>
        <taxon>Lachnospiraceae</taxon>
        <taxon>Fusicatenibacter</taxon>
    </lineage>
</organism>
<feature type="non-terminal residue" evidence="1">
    <location>
        <position position="1"/>
    </location>
</feature>
<proteinExistence type="predicted"/>
<dbReference type="AlphaFoldDB" id="A0A9D1XBL3"/>
<dbReference type="EC" id="2.5.1.15" evidence="1"/>
<comment type="caution">
    <text evidence="1">The sequence shown here is derived from an EMBL/GenBank/DDBJ whole genome shotgun (WGS) entry which is preliminary data.</text>
</comment>
<dbReference type="Gene3D" id="3.20.20.20">
    <property type="entry name" value="Dihydropteroate synthase-like"/>
    <property type="match status" value="1"/>
</dbReference>
<gene>
    <name evidence="1" type="ORF">H9734_00895</name>
</gene>
<keyword evidence="1" id="KW-0808">Transferase</keyword>
<dbReference type="GO" id="GO:0004156">
    <property type="term" value="F:dihydropteroate synthase activity"/>
    <property type="evidence" value="ECO:0007669"/>
    <property type="project" value="UniProtKB-EC"/>
</dbReference>
<sequence>LWFDPLFLVVKGMQDKQMEVLEAIKMFSDMGLNSTGGLSNNSNGMPKAIRPIMDSALVAMAMMQGLTSAIVNPCDQRLMETIKSCDVFKGNTLYADSYLEL</sequence>
<accession>A0A9D1XBL3</accession>
<reference evidence="1" key="1">
    <citation type="journal article" date="2021" name="PeerJ">
        <title>Extensive microbial diversity within the chicken gut microbiome revealed by metagenomics and culture.</title>
        <authorList>
            <person name="Gilroy R."/>
            <person name="Ravi A."/>
            <person name="Getino M."/>
            <person name="Pursley I."/>
            <person name="Horton D.L."/>
            <person name="Alikhan N.F."/>
            <person name="Baker D."/>
            <person name="Gharbi K."/>
            <person name="Hall N."/>
            <person name="Watson M."/>
            <person name="Adriaenssens E.M."/>
            <person name="Foster-Nyarko E."/>
            <person name="Jarju S."/>
            <person name="Secka A."/>
            <person name="Antonio M."/>
            <person name="Oren A."/>
            <person name="Chaudhuri R.R."/>
            <person name="La Ragione R."/>
            <person name="Hildebrand F."/>
            <person name="Pallen M.J."/>
        </authorList>
    </citation>
    <scope>NUCLEOTIDE SEQUENCE</scope>
    <source>
        <strain evidence="1">CHK183-1962</strain>
    </source>
</reference>